<evidence type="ECO:0000256" key="1">
    <source>
        <dbReference type="SAM" id="MobiDB-lite"/>
    </source>
</evidence>
<organism evidence="2 3">
    <name type="scientific">Rhynchophorus ferrugineus</name>
    <name type="common">Red palm weevil</name>
    <name type="synonym">Curculio ferrugineus</name>
    <dbReference type="NCBI Taxonomy" id="354439"/>
    <lineage>
        <taxon>Eukaryota</taxon>
        <taxon>Metazoa</taxon>
        <taxon>Ecdysozoa</taxon>
        <taxon>Arthropoda</taxon>
        <taxon>Hexapoda</taxon>
        <taxon>Insecta</taxon>
        <taxon>Pterygota</taxon>
        <taxon>Neoptera</taxon>
        <taxon>Endopterygota</taxon>
        <taxon>Coleoptera</taxon>
        <taxon>Polyphaga</taxon>
        <taxon>Cucujiformia</taxon>
        <taxon>Curculionidae</taxon>
        <taxon>Dryophthorinae</taxon>
        <taxon>Rhynchophorus</taxon>
    </lineage>
</organism>
<evidence type="ECO:0000313" key="3">
    <source>
        <dbReference type="Proteomes" id="UP000625711"/>
    </source>
</evidence>
<evidence type="ECO:0000313" key="2">
    <source>
        <dbReference type="EMBL" id="KAF7269879.1"/>
    </source>
</evidence>
<name>A0A834M9L6_RHYFE</name>
<accession>A0A834M9L6</accession>
<gene>
    <name evidence="2" type="ORF">GWI33_017104</name>
</gene>
<protein>
    <submittedName>
        <fullName evidence="2">Uncharacterized protein</fullName>
    </submittedName>
</protein>
<sequence>MFALFERKSRNNDARSNRTGTRADRDRKAIPSEALEIVEEPSLSRRADFYRIPTNFADPGSLDFYRSLSSRRTNGSRPSAICDRRAWTISTDR</sequence>
<dbReference type="EMBL" id="JAACXV010014162">
    <property type="protein sequence ID" value="KAF7269879.1"/>
    <property type="molecule type" value="Genomic_DNA"/>
</dbReference>
<keyword evidence="3" id="KW-1185">Reference proteome</keyword>
<feature type="compositionally biased region" description="Basic and acidic residues" evidence="1">
    <location>
        <begin position="1"/>
        <end position="30"/>
    </location>
</feature>
<dbReference type="AlphaFoldDB" id="A0A834M9L6"/>
<reference evidence="2" key="1">
    <citation type="submission" date="2020-08" db="EMBL/GenBank/DDBJ databases">
        <title>Genome sequencing and assembly of the red palm weevil Rhynchophorus ferrugineus.</title>
        <authorList>
            <person name="Dias G.B."/>
            <person name="Bergman C.M."/>
            <person name="Manee M."/>
        </authorList>
    </citation>
    <scope>NUCLEOTIDE SEQUENCE</scope>
    <source>
        <strain evidence="2">AA-2017</strain>
        <tissue evidence="2">Whole larva</tissue>
    </source>
</reference>
<dbReference type="Proteomes" id="UP000625711">
    <property type="component" value="Unassembled WGS sequence"/>
</dbReference>
<feature type="region of interest" description="Disordered" evidence="1">
    <location>
        <begin position="1"/>
        <end position="33"/>
    </location>
</feature>
<proteinExistence type="predicted"/>
<comment type="caution">
    <text evidence="2">The sequence shown here is derived from an EMBL/GenBank/DDBJ whole genome shotgun (WGS) entry which is preliminary data.</text>
</comment>